<evidence type="ECO:0000313" key="1">
    <source>
        <dbReference type="EMBL" id="KAL3275220.1"/>
    </source>
</evidence>
<gene>
    <name evidence="1" type="ORF">HHI36_019989</name>
</gene>
<sequence length="69" mass="7849">MDSGTTLMLSGRHDSERVQRRHFPEIANRSIVDFSPPKKPPREFLLTKGKHVERRHVVGNSGHFTLGSL</sequence>
<protein>
    <submittedName>
        <fullName evidence="1">Uncharacterized protein</fullName>
    </submittedName>
</protein>
<accession>A0ABD2N8W4</accession>
<dbReference type="Proteomes" id="UP001516400">
    <property type="component" value="Unassembled WGS sequence"/>
</dbReference>
<keyword evidence="2" id="KW-1185">Reference proteome</keyword>
<organism evidence="1 2">
    <name type="scientific">Cryptolaemus montrouzieri</name>
    <dbReference type="NCBI Taxonomy" id="559131"/>
    <lineage>
        <taxon>Eukaryota</taxon>
        <taxon>Metazoa</taxon>
        <taxon>Ecdysozoa</taxon>
        <taxon>Arthropoda</taxon>
        <taxon>Hexapoda</taxon>
        <taxon>Insecta</taxon>
        <taxon>Pterygota</taxon>
        <taxon>Neoptera</taxon>
        <taxon>Endopterygota</taxon>
        <taxon>Coleoptera</taxon>
        <taxon>Polyphaga</taxon>
        <taxon>Cucujiformia</taxon>
        <taxon>Coccinelloidea</taxon>
        <taxon>Coccinellidae</taxon>
        <taxon>Scymninae</taxon>
        <taxon>Scymnini</taxon>
        <taxon>Cryptolaemus</taxon>
    </lineage>
</organism>
<dbReference type="AlphaFoldDB" id="A0ABD2N8W4"/>
<reference evidence="1 2" key="1">
    <citation type="journal article" date="2021" name="BMC Biol.">
        <title>Horizontally acquired antibacterial genes associated with adaptive radiation of ladybird beetles.</title>
        <authorList>
            <person name="Li H.S."/>
            <person name="Tang X.F."/>
            <person name="Huang Y.H."/>
            <person name="Xu Z.Y."/>
            <person name="Chen M.L."/>
            <person name="Du X.Y."/>
            <person name="Qiu B.Y."/>
            <person name="Chen P.T."/>
            <person name="Zhang W."/>
            <person name="Slipinski A."/>
            <person name="Escalona H.E."/>
            <person name="Waterhouse R.M."/>
            <person name="Zwick A."/>
            <person name="Pang H."/>
        </authorList>
    </citation>
    <scope>NUCLEOTIDE SEQUENCE [LARGE SCALE GENOMIC DNA]</scope>
    <source>
        <strain evidence="1">SYSU2018</strain>
    </source>
</reference>
<comment type="caution">
    <text evidence="1">The sequence shown here is derived from an EMBL/GenBank/DDBJ whole genome shotgun (WGS) entry which is preliminary data.</text>
</comment>
<proteinExistence type="predicted"/>
<name>A0ABD2N8W4_9CUCU</name>
<dbReference type="EMBL" id="JABFTP020000083">
    <property type="protein sequence ID" value="KAL3275220.1"/>
    <property type="molecule type" value="Genomic_DNA"/>
</dbReference>
<evidence type="ECO:0000313" key="2">
    <source>
        <dbReference type="Proteomes" id="UP001516400"/>
    </source>
</evidence>